<gene>
    <name evidence="1" type="ORF">ACFFGV_17385</name>
</gene>
<evidence type="ECO:0000313" key="2">
    <source>
        <dbReference type="Proteomes" id="UP001589836"/>
    </source>
</evidence>
<evidence type="ECO:0000313" key="1">
    <source>
        <dbReference type="EMBL" id="MFC0525359.1"/>
    </source>
</evidence>
<accession>A0ABV6LSX1</accession>
<dbReference type="SUPFAM" id="SSF55347">
    <property type="entry name" value="Glyceraldehyde-3-phosphate dehydrogenase-like, C-terminal domain"/>
    <property type="match status" value="1"/>
</dbReference>
<dbReference type="Proteomes" id="UP001589836">
    <property type="component" value="Unassembled WGS sequence"/>
</dbReference>
<sequence>MQILSVGSKETLVQVPIEKAAAGGIPIQCCMEQAVRIVQQYNLEEEHPFLLTDSWTREPTTRNMVYLLHRGKVGDPLMGRMLERTVDAEFYPSLLKHISFAMAGFGSVRRVFGRKNGRDGFEHFIGTLRMASGAVVQIEWMQTNYLEPVWEFDISGSEGNMQYRSEPAQSFLWEKASGSLSREGENKQLHYNETQRITARELKGLDDIGAMLIQSCSRNEVQEVEVQG</sequence>
<dbReference type="EMBL" id="JBHLTP010000013">
    <property type="protein sequence ID" value="MFC0525359.1"/>
    <property type="molecule type" value="Genomic_DNA"/>
</dbReference>
<proteinExistence type="predicted"/>
<protein>
    <submittedName>
        <fullName evidence="1">Uncharacterized protein</fullName>
    </submittedName>
</protein>
<dbReference type="Gene3D" id="3.30.360.10">
    <property type="entry name" value="Dihydrodipicolinate Reductase, domain 2"/>
    <property type="match status" value="1"/>
</dbReference>
<reference evidence="1 2" key="1">
    <citation type="submission" date="2024-09" db="EMBL/GenBank/DDBJ databases">
        <authorList>
            <person name="Sun Q."/>
            <person name="Mori K."/>
        </authorList>
    </citation>
    <scope>NUCLEOTIDE SEQUENCE [LARGE SCALE GENOMIC DNA]</scope>
    <source>
        <strain evidence="1 2">NCAIM B.02529</strain>
    </source>
</reference>
<keyword evidence="2" id="KW-1185">Reference proteome</keyword>
<dbReference type="RefSeq" id="WP_377350540.1">
    <property type="nucleotide sequence ID" value="NZ_JBHLTP010000013.1"/>
</dbReference>
<organism evidence="1 2">
    <name type="scientific">Pontibacillus salicampi</name>
    <dbReference type="NCBI Taxonomy" id="1449801"/>
    <lineage>
        <taxon>Bacteria</taxon>
        <taxon>Bacillati</taxon>
        <taxon>Bacillota</taxon>
        <taxon>Bacilli</taxon>
        <taxon>Bacillales</taxon>
        <taxon>Bacillaceae</taxon>
        <taxon>Pontibacillus</taxon>
    </lineage>
</organism>
<comment type="caution">
    <text evidence="1">The sequence shown here is derived from an EMBL/GenBank/DDBJ whole genome shotgun (WGS) entry which is preliminary data.</text>
</comment>
<name>A0ABV6LSX1_9BACI</name>